<proteinExistence type="predicted"/>
<protein>
    <submittedName>
        <fullName evidence="1">Uncharacterized protein</fullName>
    </submittedName>
</protein>
<dbReference type="EMBL" id="JASPKY010000394">
    <property type="protein sequence ID" value="KAK9702361.1"/>
    <property type="molecule type" value="Genomic_DNA"/>
</dbReference>
<evidence type="ECO:0000313" key="2">
    <source>
        <dbReference type="Proteomes" id="UP001458880"/>
    </source>
</evidence>
<sequence>MRVPPDLTVEMFAAYRKGHKRIISFWFINQMRVPPDLTVEMFAAYSIEPPVEDTTGMRMREEPHVWTLQDFRLSLRHCTDIHCEISCLFIFGYLFSYNRSVVIVVMDSKRPLTDQEGWQALMEDSDGDRDLQMNEVFSDVPSDEDVLEENVHSKLINVLILGYNRSVVIVVMDSKRPLTDQEGWQALMEDSDGDRDLQMNEVFSDVPSDEDVLEENVFLKMYMKQSNPYPRTPWIMTKQKINL</sequence>
<reference evidence="1 2" key="1">
    <citation type="journal article" date="2024" name="BMC Genomics">
        <title>De novo assembly and annotation of Popillia japonica's genome with initial clues to its potential as an invasive pest.</title>
        <authorList>
            <person name="Cucini C."/>
            <person name="Boschi S."/>
            <person name="Funari R."/>
            <person name="Cardaioli E."/>
            <person name="Iannotti N."/>
            <person name="Marturano G."/>
            <person name="Paoli F."/>
            <person name="Bruttini M."/>
            <person name="Carapelli A."/>
            <person name="Frati F."/>
            <person name="Nardi F."/>
        </authorList>
    </citation>
    <scope>NUCLEOTIDE SEQUENCE [LARGE SCALE GENOMIC DNA]</scope>
    <source>
        <strain evidence="1">DMR45628</strain>
    </source>
</reference>
<name>A0AAW1JG89_POPJA</name>
<accession>A0AAW1JG89</accession>
<comment type="caution">
    <text evidence="1">The sequence shown here is derived from an EMBL/GenBank/DDBJ whole genome shotgun (WGS) entry which is preliminary data.</text>
</comment>
<gene>
    <name evidence="1" type="ORF">QE152_g30005</name>
</gene>
<dbReference type="Proteomes" id="UP001458880">
    <property type="component" value="Unassembled WGS sequence"/>
</dbReference>
<organism evidence="1 2">
    <name type="scientific">Popillia japonica</name>
    <name type="common">Japanese beetle</name>
    <dbReference type="NCBI Taxonomy" id="7064"/>
    <lineage>
        <taxon>Eukaryota</taxon>
        <taxon>Metazoa</taxon>
        <taxon>Ecdysozoa</taxon>
        <taxon>Arthropoda</taxon>
        <taxon>Hexapoda</taxon>
        <taxon>Insecta</taxon>
        <taxon>Pterygota</taxon>
        <taxon>Neoptera</taxon>
        <taxon>Endopterygota</taxon>
        <taxon>Coleoptera</taxon>
        <taxon>Polyphaga</taxon>
        <taxon>Scarabaeiformia</taxon>
        <taxon>Scarabaeidae</taxon>
        <taxon>Rutelinae</taxon>
        <taxon>Popillia</taxon>
    </lineage>
</organism>
<keyword evidence="2" id="KW-1185">Reference proteome</keyword>
<dbReference type="AlphaFoldDB" id="A0AAW1JG89"/>
<evidence type="ECO:0000313" key="1">
    <source>
        <dbReference type="EMBL" id="KAK9702361.1"/>
    </source>
</evidence>